<keyword evidence="2" id="KW-0812">Transmembrane</keyword>
<evidence type="ECO:0000256" key="2">
    <source>
        <dbReference type="SAM" id="Phobius"/>
    </source>
</evidence>
<proteinExistence type="predicted"/>
<keyword evidence="2" id="KW-1133">Transmembrane helix</keyword>
<reference evidence="3 4" key="1">
    <citation type="submission" date="2019-06" db="EMBL/GenBank/DDBJ databases">
        <title>Genome Sequence of the Brown Rot Fungal Pathogen Monilinia fructicola.</title>
        <authorList>
            <person name="De Miccolis Angelini R.M."/>
            <person name="Landi L."/>
            <person name="Abate D."/>
            <person name="Pollastro S."/>
            <person name="Romanazzi G."/>
            <person name="Faretra F."/>
        </authorList>
    </citation>
    <scope>NUCLEOTIDE SEQUENCE [LARGE SCALE GENOMIC DNA]</scope>
    <source>
        <strain evidence="3 4">Mfrc123</strain>
    </source>
</reference>
<name>A0A5M9K5A5_MONFR</name>
<organism evidence="3 4">
    <name type="scientific">Monilinia fructicola</name>
    <name type="common">Brown rot fungus</name>
    <name type="synonym">Ciboria fructicola</name>
    <dbReference type="NCBI Taxonomy" id="38448"/>
    <lineage>
        <taxon>Eukaryota</taxon>
        <taxon>Fungi</taxon>
        <taxon>Dikarya</taxon>
        <taxon>Ascomycota</taxon>
        <taxon>Pezizomycotina</taxon>
        <taxon>Leotiomycetes</taxon>
        <taxon>Helotiales</taxon>
        <taxon>Sclerotiniaceae</taxon>
        <taxon>Monilinia</taxon>
    </lineage>
</organism>
<gene>
    <name evidence="3" type="ORF">EYC84_005533</name>
</gene>
<feature type="compositionally biased region" description="Low complexity" evidence="1">
    <location>
        <begin position="42"/>
        <end position="54"/>
    </location>
</feature>
<evidence type="ECO:0000313" key="3">
    <source>
        <dbReference type="EMBL" id="KAA8573995.1"/>
    </source>
</evidence>
<dbReference type="EMBL" id="VICG01000003">
    <property type="protein sequence ID" value="KAA8573995.1"/>
    <property type="molecule type" value="Genomic_DNA"/>
</dbReference>
<accession>A0A5M9K5A5</accession>
<feature type="region of interest" description="Disordered" evidence="1">
    <location>
        <begin position="39"/>
        <end position="63"/>
    </location>
</feature>
<keyword evidence="2" id="KW-0472">Membrane</keyword>
<dbReference type="Proteomes" id="UP000322873">
    <property type="component" value="Unassembled WGS sequence"/>
</dbReference>
<evidence type="ECO:0000313" key="4">
    <source>
        <dbReference type="Proteomes" id="UP000322873"/>
    </source>
</evidence>
<keyword evidence="4" id="KW-1185">Reference proteome</keyword>
<evidence type="ECO:0000256" key="1">
    <source>
        <dbReference type="SAM" id="MobiDB-lite"/>
    </source>
</evidence>
<feature type="transmembrane region" description="Helical" evidence="2">
    <location>
        <begin position="145"/>
        <end position="170"/>
    </location>
</feature>
<dbReference type="AlphaFoldDB" id="A0A5M9K5A5"/>
<protein>
    <submittedName>
        <fullName evidence="3">Uncharacterized protein</fullName>
    </submittedName>
</protein>
<comment type="caution">
    <text evidence="3">The sequence shown here is derived from an EMBL/GenBank/DDBJ whole genome shotgun (WGS) entry which is preliminary data.</text>
</comment>
<sequence length="171" mass="19895">MLLKREDREGNKEVALGTIFRTTSTHVLLWSSPRSSMYQLKSSSPRPSVRSLPGPSIPLKMKTTGNSNGRLRPNFQYSFSNTKSKLEISYCLCFNRTVIHYCIYRWRHCMVQISCIPSRWLRGNRNSQGMKRLGSPRIFLRKTHVFLHLIAAAYPKFIWLFATPLFAIAYY</sequence>